<evidence type="ECO:0000256" key="3">
    <source>
        <dbReference type="PROSITE-ProRule" id="PRU00339"/>
    </source>
</evidence>
<dbReference type="InterPro" id="IPR011990">
    <property type="entry name" value="TPR-like_helical_dom_sf"/>
</dbReference>
<keyword evidence="1" id="KW-0677">Repeat</keyword>
<evidence type="ECO:0000256" key="1">
    <source>
        <dbReference type="ARBA" id="ARBA00022737"/>
    </source>
</evidence>
<dbReference type="Gene3D" id="1.25.40.10">
    <property type="entry name" value="Tetratricopeptide repeat domain"/>
    <property type="match status" value="1"/>
</dbReference>
<dbReference type="InterPro" id="IPR019734">
    <property type="entry name" value="TPR_rpt"/>
</dbReference>
<dbReference type="Proteomes" id="UP001498398">
    <property type="component" value="Unassembled WGS sequence"/>
</dbReference>
<sequence>MSIVKTKLKNARDYLGKKKYDSAKDAALQVLDYEPDNYNANVFLGLASLELGDLDESEKAYRRATELNPDQLLAWQGLSQFYQRKSDWDNYADVLFDLMKIYAQSQDALKCAETLQKYIDIRRQHGNTGQVIEALSFLLPSSPFYTLLSTLPTPDPTSPTSTTTFAIQSSIYNGLAVLEELINIVERQETELFEKELEKRRTRLGAPGLDQIKKEVGTEIWSSSQLPSLYNEILNHPNTSDNLRRETESKLLRYKVKLLHALPTTADAATMKNKIREEITDLISGAVLLKLPDELAWTLFIEGKDVETISEYDYGLWRQFINLFPHSHLSSVFRGYLIYMQLPLSDDDDSDDVNTSEKGAPEAADIGYDMIMVFVLSFMKIALKLETAGGL</sequence>
<dbReference type="PROSITE" id="PS50005">
    <property type="entry name" value="TPR"/>
    <property type="match status" value="1"/>
</dbReference>
<name>A0ABR1JTF4_9AGAR</name>
<dbReference type="InterPro" id="IPR040962">
    <property type="entry name" value="TPR_22"/>
</dbReference>
<dbReference type="Pfam" id="PF18833">
    <property type="entry name" value="TPR_22"/>
    <property type="match status" value="1"/>
</dbReference>
<dbReference type="PANTHER" id="PTHR15704">
    <property type="entry name" value="SUPERKILLER 3 PROTEIN-RELATED"/>
    <property type="match status" value="1"/>
</dbReference>
<gene>
    <name evidence="4" type="primary">SKI3_3</name>
    <name evidence="4" type="ORF">VKT23_003938</name>
</gene>
<dbReference type="Pfam" id="PF13432">
    <property type="entry name" value="TPR_16"/>
    <property type="match status" value="1"/>
</dbReference>
<proteinExistence type="predicted"/>
<feature type="repeat" description="TPR" evidence="3">
    <location>
        <begin position="38"/>
        <end position="71"/>
    </location>
</feature>
<reference evidence="4 5" key="1">
    <citation type="submission" date="2024-01" db="EMBL/GenBank/DDBJ databases">
        <title>A draft genome for the cacao thread blight pathogen Marasmiellus scandens.</title>
        <authorList>
            <person name="Baruah I.K."/>
            <person name="Leung J."/>
            <person name="Bukari Y."/>
            <person name="Amoako-Attah I."/>
            <person name="Meinhardt L.W."/>
            <person name="Bailey B.A."/>
            <person name="Cohen S.P."/>
        </authorList>
    </citation>
    <scope>NUCLEOTIDE SEQUENCE [LARGE SCALE GENOMIC DNA]</scope>
    <source>
        <strain evidence="4 5">GH-19</strain>
    </source>
</reference>
<evidence type="ECO:0000256" key="2">
    <source>
        <dbReference type="ARBA" id="ARBA00022803"/>
    </source>
</evidence>
<keyword evidence="2 3" id="KW-0802">TPR repeat</keyword>
<dbReference type="InterPro" id="IPR039226">
    <property type="entry name" value="Ski3/TTC37"/>
</dbReference>
<accession>A0ABR1JTF4</accession>
<keyword evidence="5" id="KW-1185">Reference proteome</keyword>
<comment type="caution">
    <text evidence="4">The sequence shown here is derived from an EMBL/GenBank/DDBJ whole genome shotgun (WGS) entry which is preliminary data.</text>
</comment>
<dbReference type="EMBL" id="JBANRG010000004">
    <property type="protein sequence ID" value="KAK7466875.1"/>
    <property type="molecule type" value="Genomic_DNA"/>
</dbReference>
<dbReference type="PANTHER" id="PTHR15704:SF7">
    <property type="entry name" value="SUPERKILLER COMPLEX PROTEIN 3"/>
    <property type="match status" value="1"/>
</dbReference>
<evidence type="ECO:0000313" key="5">
    <source>
        <dbReference type="Proteomes" id="UP001498398"/>
    </source>
</evidence>
<dbReference type="SMART" id="SM00028">
    <property type="entry name" value="TPR"/>
    <property type="match status" value="2"/>
</dbReference>
<evidence type="ECO:0000313" key="4">
    <source>
        <dbReference type="EMBL" id="KAK7466875.1"/>
    </source>
</evidence>
<dbReference type="SUPFAM" id="SSF48452">
    <property type="entry name" value="TPR-like"/>
    <property type="match status" value="1"/>
</dbReference>
<organism evidence="4 5">
    <name type="scientific">Marasmiellus scandens</name>
    <dbReference type="NCBI Taxonomy" id="2682957"/>
    <lineage>
        <taxon>Eukaryota</taxon>
        <taxon>Fungi</taxon>
        <taxon>Dikarya</taxon>
        <taxon>Basidiomycota</taxon>
        <taxon>Agaricomycotina</taxon>
        <taxon>Agaricomycetes</taxon>
        <taxon>Agaricomycetidae</taxon>
        <taxon>Agaricales</taxon>
        <taxon>Marasmiineae</taxon>
        <taxon>Omphalotaceae</taxon>
        <taxon>Marasmiellus</taxon>
    </lineage>
</organism>
<protein>
    <submittedName>
        <fullName evidence="4">Superkiller protein 3</fullName>
    </submittedName>
</protein>